<comment type="similarity">
    <text evidence="1">Belongs to the pseudouridine synthase RluA family.</text>
</comment>
<dbReference type="PANTHER" id="PTHR21600:SF44">
    <property type="entry name" value="RIBOSOMAL LARGE SUBUNIT PSEUDOURIDINE SYNTHASE D"/>
    <property type="match status" value="1"/>
</dbReference>
<feature type="active site" evidence="9">
    <location>
        <position position="237"/>
    </location>
</feature>
<evidence type="ECO:0000313" key="14">
    <source>
        <dbReference type="EMBL" id="VFK02130.1"/>
    </source>
</evidence>
<dbReference type="EMBL" id="CAADFI010000258">
    <property type="protein sequence ID" value="VFK02060.1"/>
    <property type="molecule type" value="Genomic_DNA"/>
</dbReference>
<dbReference type="PROSITE" id="PS50889">
    <property type="entry name" value="S4"/>
    <property type="match status" value="1"/>
</dbReference>
<feature type="domain" description="Pseudouridine synthase RsuA/RluA-like" evidence="11">
    <location>
        <begin position="190"/>
        <end position="340"/>
    </location>
</feature>
<protein>
    <recommendedName>
        <fullName evidence="5">Ribosomal large subunit pseudouridine synthase D</fullName>
        <ecNumber evidence="4">5.4.99.23</ecNumber>
    </recommendedName>
    <alternativeName>
        <fullName evidence="6">23S rRNA pseudouridine(1911/1915/1917) synthase</fullName>
    </alternativeName>
    <alternativeName>
        <fullName evidence="7">rRNA pseudouridylate synthase D</fullName>
    </alternativeName>
    <alternativeName>
        <fullName evidence="8">rRNA-uridine isomerase D</fullName>
    </alternativeName>
</protein>
<sequence>MLLSFDHVSSLSMNRGMANLFRCFWKNNLHGSLHFFQPPNPNPNHQQPLISQAARQADAVVLTKDADFPHLVKQHGPPLSTPLSMRKSWFLGFVLRQYVRMEKRRRTCTIPDTLIGVRFDRALAQVFPDYSRSRLQRWVRNGQVTVEGQCIRGRDPVQGGERVMLVAEPEENGRWESEALPLAMVYEDEDIVVVDKPAGLVVHPGAGNPGRTLINALLHHDPRLAGIPRAGIVHRLDRDTSGLLVVARTLRAHKRLVELLKDHGVAREYDAVVVGAMLSGGCVNAPIGRHRVHRTRMAVTDLGRPAVTHYRIRHRLPTHTYIRVNLETGRTHQIRVHMAHIGHPLVGDPLYGGRLFIPKGADAALSAILSTFKRQALHARRLSFPHPVSDEPCTFTSPLPDDFVGLLDALM</sequence>
<evidence type="ECO:0000256" key="2">
    <source>
        <dbReference type="ARBA" id="ARBA00023235"/>
    </source>
</evidence>
<evidence type="ECO:0000256" key="7">
    <source>
        <dbReference type="ARBA" id="ARBA00042840"/>
    </source>
</evidence>
<evidence type="ECO:0000256" key="4">
    <source>
        <dbReference type="ARBA" id="ARBA00038942"/>
    </source>
</evidence>
<reference evidence="14" key="1">
    <citation type="submission" date="2019-02" db="EMBL/GenBank/DDBJ databases">
        <authorList>
            <person name="Gruber-Vodicka R. H."/>
            <person name="Seah K. B. B."/>
        </authorList>
    </citation>
    <scope>NUCLEOTIDE SEQUENCE</scope>
    <source>
        <strain evidence="15">BECK_SA2B12</strain>
        <strain evidence="14">BECK_SA2B15</strain>
        <strain evidence="13">BECK_SA2B20</strain>
    </source>
</reference>
<evidence type="ECO:0000259" key="12">
    <source>
        <dbReference type="Pfam" id="PF01479"/>
    </source>
</evidence>
<keyword evidence="2" id="KW-0413">Isomerase</keyword>
<dbReference type="EMBL" id="CAADFG010000255">
    <property type="protein sequence ID" value="VFK02130.1"/>
    <property type="molecule type" value="Genomic_DNA"/>
</dbReference>
<dbReference type="InterPro" id="IPR006224">
    <property type="entry name" value="PsdUridine_synth_RluA-like_CS"/>
</dbReference>
<evidence type="ECO:0000256" key="3">
    <source>
        <dbReference type="ARBA" id="ARBA00036882"/>
    </source>
</evidence>
<dbReference type="GO" id="GO:0160140">
    <property type="term" value="F:23S rRNA pseudouridine(1911/1915/1917) synthase activity"/>
    <property type="evidence" value="ECO:0007669"/>
    <property type="project" value="UniProtKB-EC"/>
</dbReference>
<dbReference type="EC" id="5.4.99.23" evidence="4"/>
<evidence type="ECO:0000259" key="11">
    <source>
        <dbReference type="Pfam" id="PF00849"/>
    </source>
</evidence>
<dbReference type="PROSITE" id="PS01129">
    <property type="entry name" value="PSI_RLU"/>
    <property type="match status" value="1"/>
</dbReference>
<evidence type="ECO:0000256" key="5">
    <source>
        <dbReference type="ARBA" id="ARBA00040039"/>
    </source>
</evidence>
<dbReference type="CDD" id="cd02869">
    <property type="entry name" value="PseudoU_synth_RluA_like"/>
    <property type="match status" value="1"/>
</dbReference>
<name>A0A450VBH8_9GAMM</name>
<dbReference type="PANTHER" id="PTHR21600">
    <property type="entry name" value="MITOCHONDRIAL RNA PSEUDOURIDINE SYNTHASE"/>
    <property type="match status" value="1"/>
</dbReference>
<dbReference type="InterPro" id="IPR020103">
    <property type="entry name" value="PsdUridine_synth_cat_dom_sf"/>
</dbReference>
<dbReference type="CDD" id="cd00165">
    <property type="entry name" value="S4"/>
    <property type="match status" value="1"/>
</dbReference>
<dbReference type="EMBL" id="CAADFJ010000257">
    <property type="protein sequence ID" value="VFK05301.1"/>
    <property type="molecule type" value="Genomic_DNA"/>
</dbReference>
<dbReference type="InterPro" id="IPR006225">
    <property type="entry name" value="PsdUridine_synth_RluC/D"/>
</dbReference>
<evidence type="ECO:0000313" key="15">
    <source>
        <dbReference type="EMBL" id="VFK05301.1"/>
    </source>
</evidence>
<accession>A0A450VBH8</accession>
<dbReference type="NCBIfam" id="TIGR00005">
    <property type="entry name" value="rluA_subfam"/>
    <property type="match status" value="1"/>
</dbReference>
<comment type="catalytic activity">
    <reaction evidence="3">
        <text>uridine(1911/1915/1917) in 23S rRNA = pseudouridine(1911/1915/1917) in 23S rRNA</text>
        <dbReference type="Rhea" id="RHEA:42524"/>
        <dbReference type="Rhea" id="RHEA-COMP:10097"/>
        <dbReference type="Rhea" id="RHEA-COMP:10098"/>
        <dbReference type="ChEBI" id="CHEBI:65314"/>
        <dbReference type="ChEBI" id="CHEBI:65315"/>
        <dbReference type="EC" id="5.4.99.23"/>
    </reaction>
</comment>
<dbReference type="InterPro" id="IPR036986">
    <property type="entry name" value="S4_RNA-bd_sf"/>
</dbReference>
<dbReference type="NCBIfam" id="NF008385">
    <property type="entry name" value="PRK11180.1"/>
    <property type="match status" value="1"/>
</dbReference>
<evidence type="ECO:0000256" key="10">
    <source>
        <dbReference type="PROSITE-ProRule" id="PRU00182"/>
    </source>
</evidence>
<evidence type="ECO:0000256" key="1">
    <source>
        <dbReference type="ARBA" id="ARBA00010876"/>
    </source>
</evidence>
<dbReference type="GO" id="GO:0003723">
    <property type="term" value="F:RNA binding"/>
    <property type="evidence" value="ECO:0007669"/>
    <property type="project" value="UniProtKB-KW"/>
</dbReference>
<gene>
    <name evidence="14" type="ORF">BECKH772A_GA0070896_102551</name>
    <name evidence="13" type="ORF">BECKH772B_GA0070898_102581</name>
    <name evidence="15" type="ORF">BECKH772C_GA0070978_102571</name>
</gene>
<evidence type="ECO:0000256" key="6">
    <source>
        <dbReference type="ARBA" id="ARBA00042264"/>
    </source>
</evidence>
<organism evidence="14">
    <name type="scientific">Candidatus Kentrum eta</name>
    <dbReference type="NCBI Taxonomy" id="2126337"/>
    <lineage>
        <taxon>Bacteria</taxon>
        <taxon>Pseudomonadati</taxon>
        <taxon>Pseudomonadota</taxon>
        <taxon>Gammaproteobacteria</taxon>
        <taxon>Candidatus Kentrum</taxon>
    </lineage>
</organism>
<proteinExistence type="inferred from homology"/>
<evidence type="ECO:0000256" key="9">
    <source>
        <dbReference type="PIRSR" id="PIRSR606225-1"/>
    </source>
</evidence>
<dbReference type="InterPro" id="IPR006145">
    <property type="entry name" value="PsdUridine_synth_RsuA/RluA"/>
</dbReference>
<dbReference type="SUPFAM" id="SSF55120">
    <property type="entry name" value="Pseudouridine synthase"/>
    <property type="match status" value="1"/>
</dbReference>
<dbReference type="SUPFAM" id="SSF55174">
    <property type="entry name" value="Alpha-L RNA-binding motif"/>
    <property type="match status" value="1"/>
</dbReference>
<dbReference type="Pfam" id="PF01479">
    <property type="entry name" value="S4"/>
    <property type="match status" value="1"/>
</dbReference>
<dbReference type="Pfam" id="PF00849">
    <property type="entry name" value="PseudoU_synth_2"/>
    <property type="match status" value="1"/>
</dbReference>
<dbReference type="GO" id="GO:0000455">
    <property type="term" value="P:enzyme-directed rRNA pseudouridine synthesis"/>
    <property type="evidence" value="ECO:0007669"/>
    <property type="project" value="TreeGrafter"/>
</dbReference>
<evidence type="ECO:0000313" key="13">
    <source>
        <dbReference type="EMBL" id="VFK02060.1"/>
    </source>
</evidence>
<feature type="domain" description="RNA-binding S4" evidence="12">
    <location>
        <begin position="117"/>
        <end position="163"/>
    </location>
</feature>
<evidence type="ECO:0000256" key="8">
    <source>
        <dbReference type="ARBA" id="ARBA00043148"/>
    </source>
</evidence>
<dbReference type="Gene3D" id="3.10.290.10">
    <property type="entry name" value="RNA-binding S4 domain"/>
    <property type="match status" value="1"/>
</dbReference>
<dbReference type="InterPro" id="IPR002942">
    <property type="entry name" value="S4_RNA-bd"/>
</dbReference>
<dbReference type="AlphaFoldDB" id="A0A450VBH8"/>
<dbReference type="Gene3D" id="3.30.2350.10">
    <property type="entry name" value="Pseudouridine synthase"/>
    <property type="match status" value="1"/>
</dbReference>
<dbReference type="InterPro" id="IPR050188">
    <property type="entry name" value="RluA_PseudoU_synthase"/>
</dbReference>
<keyword evidence="10" id="KW-0694">RNA-binding</keyword>